<gene>
    <name evidence="4" type="ORF">PHYBLDRAFT_131485</name>
</gene>
<dbReference type="InterPro" id="IPR050618">
    <property type="entry name" value="Ubq-SigPath_Reg"/>
</dbReference>
<dbReference type="STRING" id="763407.A0A163B304"/>
<dbReference type="SMART" id="SM00757">
    <property type="entry name" value="CRA"/>
    <property type="match status" value="1"/>
</dbReference>
<dbReference type="InterPro" id="IPR013320">
    <property type="entry name" value="ConA-like_dom_sf"/>
</dbReference>
<dbReference type="AlphaFoldDB" id="A0A163B304"/>
<feature type="region of interest" description="Disordered" evidence="1">
    <location>
        <begin position="137"/>
        <end position="180"/>
    </location>
</feature>
<feature type="compositionally biased region" description="Low complexity" evidence="1">
    <location>
        <begin position="151"/>
        <end position="180"/>
    </location>
</feature>
<evidence type="ECO:0000313" key="5">
    <source>
        <dbReference type="Proteomes" id="UP000077315"/>
    </source>
</evidence>
<evidence type="ECO:0000259" key="2">
    <source>
        <dbReference type="PROSITE" id="PS50188"/>
    </source>
</evidence>
<protein>
    <recommendedName>
        <fullName evidence="6">B30.2/SPRY domain-containing protein</fullName>
    </recommendedName>
</protein>
<feature type="compositionally biased region" description="Basic and acidic residues" evidence="1">
    <location>
        <begin position="305"/>
        <end position="325"/>
    </location>
</feature>
<dbReference type="InterPro" id="IPR001870">
    <property type="entry name" value="B30.2/SPRY"/>
</dbReference>
<proteinExistence type="predicted"/>
<dbReference type="InterPro" id="IPR006595">
    <property type="entry name" value="CTLH_C"/>
</dbReference>
<accession>A0A163B304</accession>
<keyword evidence="5" id="KW-1185">Reference proteome</keyword>
<organism evidence="4 5">
    <name type="scientific">Phycomyces blakesleeanus (strain ATCC 8743b / DSM 1359 / FGSC 10004 / NBRC 33097 / NRRL 1555)</name>
    <dbReference type="NCBI Taxonomy" id="763407"/>
    <lineage>
        <taxon>Eukaryota</taxon>
        <taxon>Fungi</taxon>
        <taxon>Fungi incertae sedis</taxon>
        <taxon>Mucoromycota</taxon>
        <taxon>Mucoromycotina</taxon>
        <taxon>Mucoromycetes</taxon>
        <taxon>Mucorales</taxon>
        <taxon>Phycomycetaceae</taxon>
        <taxon>Phycomyces</taxon>
    </lineage>
</organism>
<dbReference type="GeneID" id="28990330"/>
<dbReference type="OrthoDB" id="25503at2759"/>
<name>A0A163B304_PHYB8</name>
<dbReference type="SMART" id="SM00449">
    <property type="entry name" value="SPRY"/>
    <property type="match status" value="1"/>
</dbReference>
<dbReference type="PROSITE" id="PS50188">
    <property type="entry name" value="B302_SPRY"/>
    <property type="match status" value="1"/>
</dbReference>
<reference evidence="5" key="1">
    <citation type="submission" date="2015-06" db="EMBL/GenBank/DDBJ databases">
        <title>Expansion of signal transduction pathways in fungi by whole-genome duplication.</title>
        <authorList>
            <consortium name="DOE Joint Genome Institute"/>
            <person name="Corrochano L.M."/>
            <person name="Kuo A."/>
            <person name="Marcet-Houben M."/>
            <person name="Polaino S."/>
            <person name="Salamov A."/>
            <person name="Villalobos J.M."/>
            <person name="Alvarez M.I."/>
            <person name="Avalos J."/>
            <person name="Benito E.P."/>
            <person name="Benoit I."/>
            <person name="Burger G."/>
            <person name="Camino L.P."/>
            <person name="Canovas D."/>
            <person name="Cerda-Olmedo E."/>
            <person name="Cheng J.-F."/>
            <person name="Dominguez A."/>
            <person name="Elias M."/>
            <person name="Eslava A.P."/>
            <person name="Glaser F."/>
            <person name="Grimwood J."/>
            <person name="Gutierrez G."/>
            <person name="Heitman J."/>
            <person name="Henrissat B."/>
            <person name="Iturriaga E.A."/>
            <person name="Lang B.F."/>
            <person name="Lavin J.L."/>
            <person name="Lee S."/>
            <person name="Li W."/>
            <person name="Lindquist E."/>
            <person name="Lopez-Garcia S."/>
            <person name="Luque E.M."/>
            <person name="Marcos A.T."/>
            <person name="Martin J."/>
            <person name="McCluskey K."/>
            <person name="Medina H.R."/>
            <person name="Miralles-Duran A."/>
            <person name="Miyazaki A."/>
            <person name="Munoz-Torres E."/>
            <person name="Oguiza J.A."/>
            <person name="Ohm R."/>
            <person name="Olmedo M."/>
            <person name="Orejas M."/>
            <person name="Ortiz-Castellanos L."/>
            <person name="Pisabarro A.G."/>
            <person name="Rodriguez-Romero J."/>
            <person name="Ruiz-Herrera J."/>
            <person name="Ruiz-Vazquez R."/>
            <person name="Sanz C."/>
            <person name="Schackwitz W."/>
            <person name="Schmutz J."/>
            <person name="Shahriari M."/>
            <person name="Shelest E."/>
            <person name="Silva-Franco F."/>
            <person name="Soanes D."/>
            <person name="Syed K."/>
            <person name="Tagua V.G."/>
            <person name="Talbot N.J."/>
            <person name="Thon M."/>
            <person name="De vries R.P."/>
            <person name="Wiebenga A."/>
            <person name="Yadav J.S."/>
            <person name="Braun E.L."/>
            <person name="Baker S."/>
            <person name="Garre V."/>
            <person name="Horwitz B."/>
            <person name="Torres-Martinez S."/>
            <person name="Idnurm A."/>
            <person name="Herrera-Estrella A."/>
            <person name="Gabaldon T."/>
            <person name="Grigoriev I.V."/>
        </authorList>
    </citation>
    <scope>NUCLEOTIDE SEQUENCE [LARGE SCALE GENOMIC DNA]</scope>
    <source>
        <strain evidence="5">NRRL 1555(-)</strain>
    </source>
</reference>
<feature type="domain" description="B30.2/SPRY" evidence="2">
    <location>
        <begin position="1"/>
        <end position="142"/>
    </location>
</feature>
<dbReference type="SUPFAM" id="SSF49899">
    <property type="entry name" value="Concanavalin A-like lectins/glucanases"/>
    <property type="match status" value="1"/>
</dbReference>
<dbReference type="PANTHER" id="PTHR12864">
    <property type="entry name" value="RAN BINDING PROTEIN 9-RELATED"/>
    <property type="match status" value="1"/>
</dbReference>
<dbReference type="InterPro" id="IPR003877">
    <property type="entry name" value="SPRY_dom"/>
</dbReference>
<dbReference type="InterPro" id="IPR024964">
    <property type="entry name" value="CTLH/CRA"/>
</dbReference>
<sequence>MRYQCGIYYFEVEIISKGVDGHIGIGFCWPSSKLNRLPGWEVHSWGYHGDDGHIFSGPETSKNYGPTFGTGDIIGCGVDFRDMTAFYTKNANFGNQPYKYDIHQYIESERIQMQEIVYRTTPVRPHPHPNPNLNLNLNMSSSQKKDKHSIATTAAATAAATTPTPSPTPAQTQTQTQTPTMINDPPAIEEAKSKDVMNALILDYLGYYGYYNTSQALRSTSVKHLGPLIGETPMLVNKVESPDARNRHDIRKALVDGDIEQVIKKCETLYPGVFVKNPQILFRLRCQMFVEMVRVAQGGSGVGHESSKTTNEDLKDTPPTKRKVSEAGLDDTDKDNDDDDDDNIDDTGDDTDDTGDNDNDCNNGAELTQPDGKRRKKKHPSGSETEVEPVVNVAPKGTECFACENTLEKAMVYGEKLKKLYGDLAEDDPERKKTLRAVFSVLAYTNPVEEKTIGYLFSQTHKENLASDLNAVILLHQNYHEVPSLERLYSQLSTTIHELTLEGNGKAAMVRPHQDCL</sequence>
<feature type="domain" description="CTLH" evidence="3">
    <location>
        <begin position="243"/>
        <end position="300"/>
    </location>
</feature>
<feature type="compositionally biased region" description="Acidic residues" evidence="1">
    <location>
        <begin position="328"/>
        <end position="359"/>
    </location>
</feature>
<dbReference type="InterPro" id="IPR013144">
    <property type="entry name" value="CRA_dom"/>
</dbReference>
<evidence type="ECO:0000256" key="1">
    <source>
        <dbReference type="SAM" id="MobiDB-lite"/>
    </source>
</evidence>
<dbReference type="VEuPathDB" id="FungiDB:PHYBLDRAFT_131485"/>
<feature type="region of interest" description="Disordered" evidence="1">
    <location>
        <begin position="298"/>
        <end position="390"/>
    </location>
</feature>
<evidence type="ECO:0000259" key="3">
    <source>
        <dbReference type="PROSITE" id="PS50897"/>
    </source>
</evidence>
<dbReference type="SMART" id="SM00668">
    <property type="entry name" value="CTLH"/>
    <property type="match status" value="1"/>
</dbReference>
<dbReference type="Pfam" id="PF00622">
    <property type="entry name" value="SPRY"/>
    <property type="match status" value="1"/>
</dbReference>
<evidence type="ECO:0008006" key="6">
    <source>
        <dbReference type="Google" id="ProtNLM"/>
    </source>
</evidence>
<dbReference type="Gene3D" id="2.60.120.920">
    <property type="match status" value="1"/>
</dbReference>
<dbReference type="Proteomes" id="UP000077315">
    <property type="component" value="Unassembled WGS sequence"/>
</dbReference>
<dbReference type="PROSITE" id="PS50897">
    <property type="entry name" value="CTLH"/>
    <property type="match status" value="1"/>
</dbReference>
<evidence type="ECO:0000313" key="4">
    <source>
        <dbReference type="EMBL" id="OAD78011.1"/>
    </source>
</evidence>
<dbReference type="InParanoid" id="A0A163B304"/>
<dbReference type="RefSeq" id="XP_018296051.1">
    <property type="nucleotide sequence ID" value="XM_018429424.1"/>
</dbReference>
<dbReference type="InterPro" id="IPR043136">
    <property type="entry name" value="B30.2/SPRY_sf"/>
</dbReference>
<dbReference type="Pfam" id="PF10607">
    <property type="entry name" value="CTLH"/>
    <property type="match status" value="1"/>
</dbReference>
<dbReference type="EMBL" id="KV440974">
    <property type="protein sequence ID" value="OAD78011.1"/>
    <property type="molecule type" value="Genomic_DNA"/>
</dbReference>